<dbReference type="AlphaFoldDB" id="A0A7L4ZTS1"/>
<dbReference type="Proteomes" id="UP000326380">
    <property type="component" value="Unassembled WGS sequence"/>
</dbReference>
<keyword evidence="2" id="KW-1185">Reference proteome</keyword>
<name>A0A7L4ZTS1_9BACT</name>
<evidence type="ECO:0000313" key="2">
    <source>
        <dbReference type="Proteomes" id="UP000326380"/>
    </source>
</evidence>
<gene>
    <name evidence="1" type="ORF">F0P96_02140</name>
</gene>
<proteinExistence type="predicted"/>
<evidence type="ECO:0000313" key="1">
    <source>
        <dbReference type="EMBL" id="KAA9339443.1"/>
    </source>
</evidence>
<protein>
    <submittedName>
        <fullName evidence="1">Uncharacterized protein</fullName>
    </submittedName>
</protein>
<dbReference type="EMBL" id="VTWU01000001">
    <property type="protein sequence ID" value="KAA9339443.1"/>
    <property type="molecule type" value="Genomic_DNA"/>
</dbReference>
<sequence>MPENTGTVTLNKTTAVPGDVVTLTSTNTLDNKPGWEVTLGGQKVALARVSDTQAAFIVPVVSSGAKSLDLAALGFKSTLTLTIGQYAAIQDPAAVFADFQSRLAVAVAYTEGLTTASTYPLPAQNLAVLKNLQQSLPAMYANATAAQKLEVAYLMRQMAFAQVDFGTLGDKATANDDPADRLSKMVSPYALARIKLVFFVGTMAVGGYVASPLVMLVGSVGMLYQLNQTLVIQQDILNTTGIAMSINDYSNRPAEGNGGTLKLFKDTPKGIQVEATYRTVQASDAQAGPELAKQILSGVEEVRGFHTRINAVLLQLKQWLAGSATSLSPFVGAKTQGTTKTMNIPARRLQVRNIFTSGITVTGTAPATGDVLTLKATSNTFNAVTPFTFELAYDYPTLSVSVKKTVTAEYSPVMPGYTVEVLSYDMINNVGHIYGEADPATFSVEQVLQPNDAFKAPSQSLHYYRLKYNGQYVQVKQPTFNGTTPGTYSTFAVSSTAPPQSADVNAGSYLLSLYDETNSRAVLFPVNLTFNNELYRKVVGRTIRTSFPSNPGYFTEVRVKADGTHDYYTNSALRNVGTWSISAGRMYYSTRCASGAKVRRKSLGFMRFTGPIAAQEYSPFESNVIEVYEDGTVNGTGGGFCNSGQSIIQ</sequence>
<reference evidence="1 2" key="1">
    <citation type="submission" date="2019-09" db="EMBL/GenBank/DDBJ databases">
        <title>Genome sequence of Hymenobacter sp. M3.</title>
        <authorList>
            <person name="Srinivasan S."/>
        </authorList>
    </citation>
    <scope>NUCLEOTIDE SEQUENCE [LARGE SCALE GENOMIC DNA]</scope>
    <source>
        <strain evidence="1 2">M3</strain>
    </source>
</reference>
<comment type="caution">
    <text evidence="1">The sequence shown here is derived from an EMBL/GenBank/DDBJ whole genome shotgun (WGS) entry which is preliminary data.</text>
</comment>
<accession>A0A7L4ZTS1</accession>
<organism evidence="1 2">
    <name type="scientific">Hymenobacter busanensis</name>
    <dbReference type="NCBI Taxonomy" id="2607656"/>
    <lineage>
        <taxon>Bacteria</taxon>
        <taxon>Pseudomonadati</taxon>
        <taxon>Bacteroidota</taxon>
        <taxon>Cytophagia</taxon>
        <taxon>Cytophagales</taxon>
        <taxon>Hymenobacteraceae</taxon>
        <taxon>Hymenobacter</taxon>
    </lineage>
</organism>
<dbReference type="RefSeq" id="WP_151077091.1">
    <property type="nucleotide sequence ID" value="NZ_VTWU01000001.1"/>
</dbReference>